<reference evidence="2" key="1">
    <citation type="submission" date="2020-06" db="EMBL/GenBank/DDBJ databases">
        <authorList>
            <consortium name="Plant Systems Biology data submission"/>
        </authorList>
    </citation>
    <scope>NUCLEOTIDE SEQUENCE</scope>
    <source>
        <strain evidence="2">D6</strain>
    </source>
</reference>
<dbReference type="EMBL" id="CAICTM010001522">
    <property type="protein sequence ID" value="CAB9524330.1"/>
    <property type="molecule type" value="Genomic_DNA"/>
</dbReference>
<organism evidence="2 3">
    <name type="scientific">Seminavis robusta</name>
    <dbReference type="NCBI Taxonomy" id="568900"/>
    <lineage>
        <taxon>Eukaryota</taxon>
        <taxon>Sar</taxon>
        <taxon>Stramenopiles</taxon>
        <taxon>Ochrophyta</taxon>
        <taxon>Bacillariophyta</taxon>
        <taxon>Bacillariophyceae</taxon>
        <taxon>Bacillariophycidae</taxon>
        <taxon>Naviculales</taxon>
        <taxon>Naviculaceae</taxon>
        <taxon>Seminavis</taxon>
    </lineage>
</organism>
<accession>A0A9N8ETB0</accession>
<evidence type="ECO:0000256" key="1">
    <source>
        <dbReference type="SAM" id="MobiDB-lite"/>
    </source>
</evidence>
<dbReference type="Proteomes" id="UP001153069">
    <property type="component" value="Unassembled WGS sequence"/>
</dbReference>
<feature type="compositionally biased region" description="Polar residues" evidence="1">
    <location>
        <begin position="178"/>
        <end position="191"/>
    </location>
</feature>
<feature type="region of interest" description="Disordered" evidence="1">
    <location>
        <begin position="178"/>
        <end position="199"/>
    </location>
</feature>
<proteinExistence type="predicted"/>
<name>A0A9N8ETB0_9STRA</name>
<sequence length="199" mass="22715">MASRSVWRLTHGMTKDGYRWSRWNSRGNLNALVFYRRFRLFVGHGEDFCSKTSLLRRIATQAEELETKRDCARLMVFDAADLAEIREDLSSGAVIKRVVPALVALHLCKVFGNTKVNNVEFSSQATFTDLWQLDQTLPPSLLAKLEELRDAAQAYDWWKECTTQFNINTASGDDNDQNPLSLSILQKSSPCPTKRRNLL</sequence>
<gene>
    <name evidence="2" type="ORF">SEMRO_1524_G279620.1</name>
</gene>
<dbReference type="AlphaFoldDB" id="A0A9N8ETB0"/>
<evidence type="ECO:0000313" key="3">
    <source>
        <dbReference type="Proteomes" id="UP001153069"/>
    </source>
</evidence>
<evidence type="ECO:0000313" key="2">
    <source>
        <dbReference type="EMBL" id="CAB9524330.1"/>
    </source>
</evidence>
<comment type="caution">
    <text evidence="2">The sequence shown here is derived from an EMBL/GenBank/DDBJ whole genome shotgun (WGS) entry which is preliminary data.</text>
</comment>
<keyword evidence="3" id="KW-1185">Reference proteome</keyword>
<protein>
    <submittedName>
        <fullName evidence="2">Uncharacterized protein</fullName>
    </submittedName>
</protein>